<keyword evidence="1" id="KW-0472">Membrane</keyword>
<keyword evidence="1" id="KW-1133">Transmembrane helix</keyword>
<dbReference type="Proteomes" id="UP000256763">
    <property type="component" value="Unassembled WGS sequence"/>
</dbReference>
<protein>
    <submittedName>
        <fullName evidence="2">Uncharacterized protein</fullName>
    </submittedName>
</protein>
<evidence type="ECO:0000313" key="3">
    <source>
        <dbReference type="Proteomes" id="UP000256763"/>
    </source>
</evidence>
<dbReference type="InterPro" id="IPR012340">
    <property type="entry name" value="NA-bd_OB-fold"/>
</dbReference>
<accession>A0A3E0WSW8</accession>
<name>A0A3E0WSW8_9GAMM</name>
<comment type="caution">
    <text evidence="2">The sequence shown here is derived from an EMBL/GenBank/DDBJ whole genome shotgun (WGS) entry which is preliminary data.</text>
</comment>
<organism evidence="2 3">
    <name type="scientific">Alkalilimnicola ehrlichii</name>
    <dbReference type="NCBI Taxonomy" id="351052"/>
    <lineage>
        <taxon>Bacteria</taxon>
        <taxon>Pseudomonadati</taxon>
        <taxon>Pseudomonadota</taxon>
        <taxon>Gammaproteobacteria</taxon>
        <taxon>Chromatiales</taxon>
        <taxon>Ectothiorhodospiraceae</taxon>
        <taxon>Alkalilimnicola</taxon>
    </lineage>
</organism>
<dbReference type="EMBL" id="NFZW01000010">
    <property type="protein sequence ID" value="RFA36072.1"/>
    <property type="molecule type" value="Genomic_DNA"/>
</dbReference>
<evidence type="ECO:0000256" key="1">
    <source>
        <dbReference type="SAM" id="Phobius"/>
    </source>
</evidence>
<keyword evidence="1" id="KW-0812">Transmembrane</keyword>
<evidence type="ECO:0000313" key="2">
    <source>
        <dbReference type="EMBL" id="RFA36072.1"/>
    </source>
</evidence>
<feature type="transmembrane region" description="Helical" evidence="1">
    <location>
        <begin position="48"/>
        <end position="67"/>
    </location>
</feature>
<keyword evidence="3" id="KW-1185">Reference proteome</keyword>
<dbReference type="AlphaFoldDB" id="A0A3E0WSW8"/>
<dbReference type="OrthoDB" id="5784805at2"/>
<dbReference type="Gene3D" id="2.40.50.140">
    <property type="entry name" value="Nucleic acid-binding proteins"/>
    <property type="match status" value="1"/>
</dbReference>
<dbReference type="RefSeq" id="WP_116302219.1">
    <property type="nucleotide sequence ID" value="NZ_NFZV01000009.1"/>
</dbReference>
<gene>
    <name evidence="2" type="ORF">CAL65_11490</name>
</gene>
<proteinExistence type="predicted"/>
<reference evidence="3" key="1">
    <citation type="submission" date="2017-05" db="EMBL/GenBank/DDBJ databases">
        <authorList>
            <person name="Sharma S."/>
            <person name="Sidhu C."/>
            <person name="Pinnaka A.K."/>
        </authorList>
    </citation>
    <scope>NUCLEOTIDE SEQUENCE [LARGE SCALE GENOMIC DNA]</scope>
    <source>
        <strain evidence="3">AK93</strain>
    </source>
</reference>
<sequence length="146" mass="15533">MTLIFYIWLVLAILGVASEVFLGVVGWGLVLALGATVGAILSATGASITVQLLVVATLTLITAPFIIRGMRRFNKGRNESALLSEGAFHGETFEVIRAGERLGVKIQGDFFPARTVDSTLQEGQRVRLVGMSGITANVEVVDQETA</sequence>